<protein>
    <submittedName>
        <fullName evidence="1">Uncharacterized protein</fullName>
    </submittedName>
</protein>
<name>A0A6C0BUS0_9ZZZZ</name>
<organism evidence="1">
    <name type="scientific">viral metagenome</name>
    <dbReference type="NCBI Taxonomy" id="1070528"/>
    <lineage>
        <taxon>unclassified sequences</taxon>
        <taxon>metagenomes</taxon>
        <taxon>organismal metagenomes</taxon>
    </lineage>
</organism>
<dbReference type="AlphaFoldDB" id="A0A6C0BUS0"/>
<reference evidence="1" key="1">
    <citation type="journal article" date="2020" name="Nature">
        <title>Giant virus diversity and host interactions through global metagenomics.</title>
        <authorList>
            <person name="Schulz F."/>
            <person name="Roux S."/>
            <person name="Paez-Espino D."/>
            <person name="Jungbluth S."/>
            <person name="Walsh D.A."/>
            <person name="Denef V.J."/>
            <person name="McMahon K.D."/>
            <person name="Konstantinidis K.T."/>
            <person name="Eloe-Fadrosh E.A."/>
            <person name="Kyrpides N.C."/>
            <person name="Woyke T."/>
        </authorList>
    </citation>
    <scope>NUCLEOTIDE SEQUENCE</scope>
    <source>
        <strain evidence="1">GVMAG-M-3300018428-35</strain>
    </source>
</reference>
<proteinExistence type="predicted"/>
<accession>A0A6C0BUS0</accession>
<dbReference type="EMBL" id="MN739247">
    <property type="protein sequence ID" value="QHS95319.1"/>
    <property type="molecule type" value="Genomic_DNA"/>
</dbReference>
<evidence type="ECO:0000313" key="1">
    <source>
        <dbReference type="EMBL" id="QHS95319.1"/>
    </source>
</evidence>
<sequence length="100" mass="11749">MSIQSVDSAPEYILNFLKDNLEQLNKIYDDGKDSLIQDGLLVCKCSQKENRIDIQFMTDEMFSEIITKESWIPYKESLPKDKKFMFIQDLDLDCVFLINL</sequence>